<proteinExistence type="predicted"/>
<dbReference type="Proteomes" id="UP000740883">
    <property type="component" value="Unassembled WGS sequence"/>
</dbReference>
<feature type="compositionally biased region" description="Acidic residues" evidence="1">
    <location>
        <begin position="17"/>
        <end position="30"/>
    </location>
</feature>
<evidence type="ECO:0000313" key="2">
    <source>
        <dbReference type="EMBL" id="KAF9760595.1"/>
    </source>
</evidence>
<accession>A0A9P6GWU9</accession>
<feature type="region of interest" description="Disordered" evidence="1">
    <location>
        <begin position="1"/>
        <end position="30"/>
    </location>
</feature>
<protein>
    <submittedName>
        <fullName evidence="2">Uncharacterized protein</fullName>
    </submittedName>
</protein>
<keyword evidence="3" id="KW-1185">Reference proteome</keyword>
<dbReference type="EMBL" id="SBJO01000572">
    <property type="protein sequence ID" value="KAF9760595.1"/>
    <property type="molecule type" value="Genomic_DNA"/>
</dbReference>
<gene>
    <name evidence="2" type="ORF">NGRA_3095</name>
</gene>
<sequence length="124" mass="14167">MPKKEHSNMNFAQSLDYDQDDDTDQEDNLSEEDLHVEKFATIDQNLPCISQILIVSRLLGKRQFCLSRNGTKKFLNKVRQFQELSQVGKADDLNYGSRMGKAAEILCKLSALSEMLKISIEILQ</sequence>
<reference evidence="2 3" key="1">
    <citation type="journal article" date="2020" name="Genome Biol. Evol.">
        <title>Comparative genomics of strictly vertically transmitted, feminizing microsporidia endosymbionts of amphipod crustaceans.</title>
        <authorList>
            <person name="Cormier A."/>
            <person name="Chebbi M.A."/>
            <person name="Giraud I."/>
            <person name="Wattier R."/>
            <person name="Teixeira M."/>
            <person name="Gilbert C."/>
            <person name="Rigaud T."/>
            <person name="Cordaux R."/>
        </authorList>
    </citation>
    <scope>NUCLEOTIDE SEQUENCE [LARGE SCALE GENOMIC DNA]</scope>
    <source>
        <strain evidence="2 3">Ou3-Ou53</strain>
    </source>
</reference>
<dbReference type="AlphaFoldDB" id="A0A9P6GWU9"/>
<dbReference type="OrthoDB" id="10029775at2759"/>
<comment type="caution">
    <text evidence="2">The sequence shown here is derived from an EMBL/GenBank/DDBJ whole genome shotgun (WGS) entry which is preliminary data.</text>
</comment>
<name>A0A9P6GWU9_9MICR</name>
<evidence type="ECO:0000313" key="3">
    <source>
        <dbReference type="Proteomes" id="UP000740883"/>
    </source>
</evidence>
<organism evidence="2 3">
    <name type="scientific">Nosema granulosis</name>
    <dbReference type="NCBI Taxonomy" id="83296"/>
    <lineage>
        <taxon>Eukaryota</taxon>
        <taxon>Fungi</taxon>
        <taxon>Fungi incertae sedis</taxon>
        <taxon>Microsporidia</taxon>
        <taxon>Nosematidae</taxon>
        <taxon>Nosema</taxon>
    </lineage>
</organism>
<evidence type="ECO:0000256" key="1">
    <source>
        <dbReference type="SAM" id="MobiDB-lite"/>
    </source>
</evidence>